<feature type="region of interest" description="Disordered" evidence="5">
    <location>
        <begin position="58"/>
        <end position="82"/>
    </location>
</feature>
<comment type="subcellular location">
    <subcellularLocation>
        <location evidence="1">Membrane</location>
        <topology evidence="1">Multi-pass membrane protein</topology>
    </subcellularLocation>
</comment>
<keyword evidence="3 6" id="KW-1133">Transmembrane helix</keyword>
<dbReference type="Proteomes" id="UP001431693">
    <property type="component" value="Unassembled WGS sequence"/>
</dbReference>
<feature type="transmembrane region" description="Helical" evidence="6">
    <location>
        <begin position="359"/>
        <end position="392"/>
    </location>
</feature>
<feature type="compositionally biased region" description="Polar residues" evidence="5">
    <location>
        <begin position="17"/>
        <end position="31"/>
    </location>
</feature>
<dbReference type="EMBL" id="JASJEX010000001">
    <property type="protein sequence ID" value="MDJ1128477.1"/>
    <property type="molecule type" value="Genomic_DNA"/>
</dbReference>
<evidence type="ECO:0000313" key="8">
    <source>
        <dbReference type="EMBL" id="MDJ1128477.1"/>
    </source>
</evidence>
<evidence type="ECO:0000256" key="1">
    <source>
        <dbReference type="ARBA" id="ARBA00004141"/>
    </source>
</evidence>
<comment type="caution">
    <text evidence="8">The sequence shown here is derived from an EMBL/GenBank/DDBJ whole genome shotgun (WGS) entry which is preliminary data.</text>
</comment>
<feature type="transmembrane region" description="Helical" evidence="6">
    <location>
        <begin position="496"/>
        <end position="514"/>
    </location>
</feature>
<dbReference type="InterPro" id="IPR004841">
    <property type="entry name" value="AA-permease/SLC12A_dom"/>
</dbReference>
<evidence type="ECO:0000256" key="4">
    <source>
        <dbReference type="ARBA" id="ARBA00023136"/>
    </source>
</evidence>
<feature type="transmembrane region" description="Helical" evidence="6">
    <location>
        <begin position="230"/>
        <end position="254"/>
    </location>
</feature>
<keyword evidence="9" id="KW-1185">Reference proteome</keyword>
<accession>A0ABT6ZHE2</accession>
<feature type="transmembrane region" description="Helical" evidence="6">
    <location>
        <begin position="442"/>
        <end position="463"/>
    </location>
</feature>
<dbReference type="PANTHER" id="PTHR42770:SF16">
    <property type="entry name" value="AMINO ACID PERMEASE"/>
    <property type="match status" value="1"/>
</dbReference>
<feature type="transmembrane region" description="Helical" evidence="6">
    <location>
        <begin position="124"/>
        <end position="145"/>
    </location>
</feature>
<feature type="transmembrane region" description="Helical" evidence="6">
    <location>
        <begin position="165"/>
        <end position="188"/>
    </location>
</feature>
<evidence type="ECO:0000256" key="5">
    <source>
        <dbReference type="SAM" id="MobiDB-lite"/>
    </source>
</evidence>
<dbReference type="InterPro" id="IPR050367">
    <property type="entry name" value="APC_superfamily"/>
</dbReference>
<sequence>MPRRDRGSREGEKRETTAMSASDPTKATTPSGGAATKPVDATAEALAADAAQATAHAATSAADKGATNPKAPATTQPTSGNGGAGYQRTLTVWDMVIYGMIFMVPIAPFAIYGSIFQTSNGMPALAYVIAGVAMIFTVFSFGVMIDLFPSSGSIFTYASKTMNPAIGFVTGWLMLLQYAITPAIMYIMAGTALQQYLPQVPVWVWCLVFLAFTTAVCTHSTKAMMRIDRIALVCELVVLAIFLVCGIVYCFSHPSSGFSLTAVFNPSKFNMSDMMSAVSLAALSYVGFGSVATLTQQAKNGKTGPSKAMLIIVVALICMFFGMCYIATCVDPTGSLFDQNATNINNGFYIVAQEVGGTWLGVLCVLANALALGLFTGIAGVTSVSHIMYAMGKAGQLPERFGTMGKGKRATQPMFAILFECGLTLVLIFALIPVGMDTAAKFSNYGALSTYCVLNLCVLWYCWFKQKEHKKVGRYLVMPLLGAVFTGVIFCSLGQLPLIVGTIWAIIGMFYFMFQTEVQKKKVQISDVDGTETTWRFGKVLEDVKKSVKKVEKA</sequence>
<evidence type="ECO:0000259" key="7">
    <source>
        <dbReference type="Pfam" id="PF00324"/>
    </source>
</evidence>
<organism evidence="8 9">
    <name type="scientific">Kribbibacterium absianum</name>
    <dbReference type="NCBI Taxonomy" id="3044210"/>
    <lineage>
        <taxon>Bacteria</taxon>
        <taxon>Bacillati</taxon>
        <taxon>Actinomycetota</taxon>
        <taxon>Coriobacteriia</taxon>
        <taxon>Coriobacteriales</taxon>
        <taxon>Kribbibacteriaceae</taxon>
        <taxon>Kribbibacterium</taxon>
    </lineage>
</organism>
<name>A0ABT6ZHE2_9ACTN</name>
<feature type="compositionally biased region" description="Low complexity" evidence="5">
    <location>
        <begin position="58"/>
        <end position="67"/>
    </location>
</feature>
<feature type="transmembrane region" description="Helical" evidence="6">
    <location>
        <begin position="308"/>
        <end position="328"/>
    </location>
</feature>
<reference evidence="8" key="1">
    <citation type="submission" date="2023-05" db="EMBL/GenBank/DDBJ databases">
        <title>[olsenella] sp. nov., isolated from a pig farm feces dump.</title>
        <authorList>
            <person name="Chang Y.-H."/>
        </authorList>
    </citation>
    <scope>NUCLEOTIDE SEQUENCE</scope>
    <source>
        <strain evidence="8">YH-ols2217</strain>
    </source>
</reference>
<evidence type="ECO:0000313" key="9">
    <source>
        <dbReference type="Proteomes" id="UP001431693"/>
    </source>
</evidence>
<feature type="transmembrane region" description="Helical" evidence="6">
    <location>
        <begin position="95"/>
        <end position="112"/>
    </location>
</feature>
<evidence type="ECO:0000256" key="3">
    <source>
        <dbReference type="ARBA" id="ARBA00022989"/>
    </source>
</evidence>
<feature type="region of interest" description="Disordered" evidence="5">
    <location>
        <begin position="1"/>
        <end position="41"/>
    </location>
</feature>
<protein>
    <submittedName>
        <fullName evidence="8">APC family permease</fullName>
    </submittedName>
</protein>
<evidence type="ECO:0000256" key="6">
    <source>
        <dbReference type="SAM" id="Phobius"/>
    </source>
</evidence>
<feature type="compositionally biased region" description="Basic and acidic residues" evidence="5">
    <location>
        <begin position="1"/>
        <end position="16"/>
    </location>
</feature>
<evidence type="ECO:0000256" key="2">
    <source>
        <dbReference type="ARBA" id="ARBA00022692"/>
    </source>
</evidence>
<keyword evidence="4 6" id="KW-0472">Membrane</keyword>
<feature type="domain" description="Amino acid permease/ SLC12A" evidence="7">
    <location>
        <begin position="116"/>
        <end position="505"/>
    </location>
</feature>
<dbReference type="PANTHER" id="PTHR42770">
    <property type="entry name" value="AMINO ACID TRANSPORTER-RELATED"/>
    <property type="match status" value="1"/>
</dbReference>
<feature type="transmembrane region" description="Helical" evidence="6">
    <location>
        <begin position="472"/>
        <end position="490"/>
    </location>
</feature>
<dbReference type="RefSeq" id="WP_283722684.1">
    <property type="nucleotide sequence ID" value="NZ_JASJEX010000001.1"/>
</dbReference>
<feature type="transmembrane region" description="Helical" evidence="6">
    <location>
        <begin position="274"/>
        <end position="296"/>
    </location>
</feature>
<gene>
    <name evidence="8" type="ORF">QJ043_00025</name>
</gene>
<dbReference type="Gene3D" id="1.20.1740.10">
    <property type="entry name" value="Amino acid/polyamine transporter I"/>
    <property type="match status" value="1"/>
</dbReference>
<feature type="transmembrane region" description="Helical" evidence="6">
    <location>
        <begin position="200"/>
        <end position="218"/>
    </location>
</feature>
<feature type="transmembrane region" description="Helical" evidence="6">
    <location>
        <begin position="413"/>
        <end position="436"/>
    </location>
</feature>
<proteinExistence type="predicted"/>
<keyword evidence="2 6" id="KW-0812">Transmembrane</keyword>
<dbReference type="Pfam" id="PF00324">
    <property type="entry name" value="AA_permease"/>
    <property type="match status" value="1"/>
</dbReference>